<accession>A0A316TZ34</accession>
<sequence length="1122" mass="122597">MSMDSLVPRHGDDGDGAMMENYWGYGSRVLPCKSDEGTCEYLDAIYDGHATGMLHIGIFWASIAGLLLVWAIVRKINASGPTRAVELANQPAQSGASDDREAGLGQQPNRILALTTRTNAAVRAWCNRHLLARNPLPSIFGGATRLQVITLLGLASYLIILTFAGIVYKIWRTPSKKDPSLTSTRSGLGPFADRLGTLAFGLTPLSILLASRESLLSVITGIPYESFNFLHRWLGHIILVQSITHMASWCIILAALYQPQPSSGKASLTETYVIWGYVALCALVVLWVMCLPFVVRRIPYEVWRKSHYLLAMLYIIGCFGHWKLLQCFLIPSVLIWGLDRGLRLLRTALLHYNVLPDSVDGSMRFQTAKATVKSFPSPAGEGDVVRLDFTHPGRAWGVGQHFFLTFPESTIWQSHPFTSAATPCLSPNAYTQTHTFIFRAHGGETRKIADLVEAKEAVARQDASALASLASLSRAKAASLRSPLLSVILSGPYGQSVLTRDADSEQGAEGGNVLCVAGGTGITYVLPVAMQLVATRSKSRLHLVWILRHVQDVQWVEKELAWLQSTAKEAGMDFELSIFVTREQPNSGVSADITSSGLQEKAQEDDEEKCAQPIGNTIAVSCSAERCQGRSAATKDLDTSSSRKSGAGEDSEKRYVGNDASERSSVDGPIEDIITLAKSPDAPSPASGTALLEKPDGCTATARLHKIGRPDLHHLLGEFLEGPAKAPAAHSASTSTSSGLSTRVFASGPGELLRDVRAAVAKYNDPTLAWRSGEGRGVVELMCDDRAACLSTRIDAIHAKIIDEMPAAAIREALCLSWLMDIDAYDFVEREENHLLRPRNVHLDRSHKPHCVQPTPRFLRAFRLSPKSISPLATPMQSSQPLQRGDQSRRHPMLDKQRLSRSVRGDEVDGDLQSPRPASLERDHQSVQSDLIPLEECEAKQIARGDWVALQVVSAVRKQQIRGEIGRESIKINDLLYLEQSTIGYYSAPLTSEDNELHGLPEGPFFEGYAWMSWTETLKGTEDGKLGELSELKPKRLPVAGVGCGGIRLPSKHQDAETRRRKSPPSTPLTPLSPKPAPPAEALVGVPVPELECYFPGEQEGERRGVAAEGRVEVGEEDERTW</sequence>
<evidence type="ECO:0000256" key="5">
    <source>
        <dbReference type="ARBA" id="ARBA00022982"/>
    </source>
</evidence>
<evidence type="ECO:0000256" key="2">
    <source>
        <dbReference type="ARBA" id="ARBA00006278"/>
    </source>
</evidence>
<keyword evidence="6 11" id="KW-1133">Transmembrane helix</keyword>
<organism evidence="13 14">
    <name type="scientific">Pseudomicrostroma glucosiphilum</name>
    <dbReference type="NCBI Taxonomy" id="1684307"/>
    <lineage>
        <taxon>Eukaryota</taxon>
        <taxon>Fungi</taxon>
        <taxon>Dikarya</taxon>
        <taxon>Basidiomycota</taxon>
        <taxon>Ustilaginomycotina</taxon>
        <taxon>Exobasidiomycetes</taxon>
        <taxon>Microstromatales</taxon>
        <taxon>Microstromatales incertae sedis</taxon>
        <taxon>Pseudomicrostroma</taxon>
    </lineage>
</organism>
<name>A0A316TZ34_9BASI</name>
<keyword evidence="14" id="KW-1185">Reference proteome</keyword>
<feature type="region of interest" description="Disordered" evidence="10">
    <location>
        <begin position="631"/>
        <end position="669"/>
    </location>
</feature>
<evidence type="ECO:0000256" key="3">
    <source>
        <dbReference type="ARBA" id="ARBA00022448"/>
    </source>
</evidence>
<dbReference type="GO" id="GO:0015677">
    <property type="term" value="P:copper ion import"/>
    <property type="evidence" value="ECO:0007669"/>
    <property type="project" value="TreeGrafter"/>
</dbReference>
<comment type="subcellular location">
    <subcellularLocation>
        <location evidence="1">Membrane</location>
        <topology evidence="1">Multi-pass membrane protein</topology>
    </subcellularLocation>
</comment>
<feature type="compositionally biased region" description="Polar residues" evidence="10">
    <location>
        <begin position="589"/>
        <end position="598"/>
    </location>
</feature>
<dbReference type="InterPro" id="IPR013112">
    <property type="entry name" value="FAD-bd_8"/>
</dbReference>
<feature type="compositionally biased region" description="Basic and acidic residues" evidence="10">
    <location>
        <begin position="1100"/>
        <end position="1122"/>
    </location>
</feature>
<dbReference type="InterPro" id="IPR013121">
    <property type="entry name" value="Fe_red_NAD-bd_6"/>
</dbReference>
<dbReference type="GO" id="GO:0005886">
    <property type="term" value="C:plasma membrane"/>
    <property type="evidence" value="ECO:0007669"/>
    <property type="project" value="TreeGrafter"/>
</dbReference>
<keyword evidence="7" id="KW-0560">Oxidoreductase</keyword>
<protein>
    <recommendedName>
        <fullName evidence="12">FAD-binding FR-type domain-containing protein</fullName>
    </recommendedName>
</protein>
<evidence type="ECO:0000256" key="8">
    <source>
        <dbReference type="ARBA" id="ARBA00023065"/>
    </source>
</evidence>
<feature type="transmembrane region" description="Helical" evidence="11">
    <location>
        <begin position="148"/>
        <end position="171"/>
    </location>
</feature>
<dbReference type="PROSITE" id="PS51384">
    <property type="entry name" value="FAD_FR"/>
    <property type="match status" value="1"/>
</dbReference>
<feature type="compositionally biased region" description="Basic and acidic residues" evidence="10">
    <location>
        <begin position="886"/>
        <end position="907"/>
    </location>
</feature>
<evidence type="ECO:0000256" key="10">
    <source>
        <dbReference type="SAM" id="MobiDB-lite"/>
    </source>
</evidence>
<dbReference type="OrthoDB" id="17725at2759"/>
<dbReference type="CDD" id="cd06186">
    <property type="entry name" value="NOX_Duox_like_FAD_NADP"/>
    <property type="match status" value="1"/>
</dbReference>
<evidence type="ECO:0000256" key="9">
    <source>
        <dbReference type="ARBA" id="ARBA00023136"/>
    </source>
</evidence>
<dbReference type="InterPro" id="IPR017927">
    <property type="entry name" value="FAD-bd_FR_type"/>
</dbReference>
<dbReference type="Pfam" id="PF01794">
    <property type="entry name" value="Ferric_reduct"/>
    <property type="match status" value="1"/>
</dbReference>
<feature type="transmembrane region" description="Helical" evidence="11">
    <location>
        <begin position="52"/>
        <end position="73"/>
    </location>
</feature>
<dbReference type="STRING" id="1684307.A0A316TZ34"/>
<feature type="region of interest" description="Disordered" evidence="10">
    <location>
        <begin position="1047"/>
        <end position="1084"/>
    </location>
</feature>
<dbReference type="GO" id="GO:0006879">
    <property type="term" value="P:intracellular iron ion homeostasis"/>
    <property type="evidence" value="ECO:0007669"/>
    <property type="project" value="TreeGrafter"/>
</dbReference>
<dbReference type="RefSeq" id="XP_025345460.1">
    <property type="nucleotide sequence ID" value="XM_025491224.1"/>
</dbReference>
<evidence type="ECO:0000256" key="11">
    <source>
        <dbReference type="SAM" id="Phobius"/>
    </source>
</evidence>
<dbReference type="GeneID" id="37012958"/>
<gene>
    <name evidence="13" type="ORF">BCV69DRAFT_279026</name>
</gene>
<dbReference type="InterPro" id="IPR051410">
    <property type="entry name" value="Ferric/Cupric_Reductase"/>
</dbReference>
<keyword evidence="9 11" id="KW-0472">Membrane</keyword>
<dbReference type="InterPro" id="IPR039261">
    <property type="entry name" value="FNR_nucleotide-bd"/>
</dbReference>
<dbReference type="InterPro" id="IPR013130">
    <property type="entry name" value="Fe3_Rdtase_TM_dom"/>
</dbReference>
<feature type="transmembrane region" description="Helical" evidence="11">
    <location>
        <begin position="191"/>
        <end position="212"/>
    </location>
</feature>
<feature type="region of interest" description="Disordered" evidence="10">
    <location>
        <begin position="589"/>
        <end position="610"/>
    </location>
</feature>
<evidence type="ECO:0000313" key="14">
    <source>
        <dbReference type="Proteomes" id="UP000245942"/>
    </source>
</evidence>
<evidence type="ECO:0000256" key="4">
    <source>
        <dbReference type="ARBA" id="ARBA00022692"/>
    </source>
</evidence>
<evidence type="ECO:0000256" key="7">
    <source>
        <dbReference type="ARBA" id="ARBA00023002"/>
    </source>
</evidence>
<dbReference type="EMBL" id="KZ819337">
    <property type="protein sequence ID" value="PWN18300.1"/>
    <property type="molecule type" value="Genomic_DNA"/>
</dbReference>
<dbReference type="SFLD" id="SFLDS00052">
    <property type="entry name" value="Ferric_Reductase_Domain"/>
    <property type="match status" value="1"/>
</dbReference>
<feature type="compositionally biased region" description="Basic and acidic residues" evidence="10">
    <location>
        <begin position="646"/>
        <end position="665"/>
    </location>
</feature>
<dbReference type="GO" id="GO:0000293">
    <property type="term" value="F:ferric-chelate reductase activity"/>
    <property type="evidence" value="ECO:0007669"/>
    <property type="project" value="UniProtKB-ARBA"/>
</dbReference>
<keyword evidence="8" id="KW-0406">Ion transport</keyword>
<feature type="transmembrane region" description="Helical" evidence="11">
    <location>
        <begin position="233"/>
        <end position="257"/>
    </location>
</feature>
<feature type="transmembrane region" description="Helical" evidence="11">
    <location>
        <begin position="272"/>
        <end position="295"/>
    </location>
</feature>
<evidence type="ECO:0000256" key="6">
    <source>
        <dbReference type="ARBA" id="ARBA00022989"/>
    </source>
</evidence>
<dbReference type="GO" id="GO:0006826">
    <property type="term" value="P:iron ion transport"/>
    <property type="evidence" value="ECO:0007669"/>
    <property type="project" value="TreeGrafter"/>
</dbReference>
<keyword evidence="5" id="KW-0249">Electron transport</keyword>
<feature type="region of interest" description="Disordered" evidence="10">
    <location>
        <begin position="869"/>
        <end position="927"/>
    </location>
</feature>
<comment type="similarity">
    <text evidence="2">Belongs to the ferric reductase (FRE) family.</text>
</comment>
<evidence type="ECO:0000259" key="12">
    <source>
        <dbReference type="PROSITE" id="PS51384"/>
    </source>
</evidence>
<evidence type="ECO:0000256" key="1">
    <source>
        <dbReference type="ARBA" id="ARBA00004141"/>
    </source>
</evidence>
<feature type="domain" description="FAD-binding FR-type" evidence="12">
    <location>
        <begin position="363"/>
        <end position="499"/>
    </location>
</feature>
<dbReference type="Proteomes" id="UP000245942">
    <property type="component" value="Unassembled WGS sequence"/>
</dbReference>
<evidence type="ECO:0000313" key="13">
    <source>
        <dbReference type="EMBL" id="PWN18300.1"/>
    </source>
</evidence>
<dbReference type="SFLD" id="SFLDG01168">
    <property type="entry name" value="Ferric_reductase_subgroup_(FRE"/>
    <property type="match status" value="1"/>
</dbReference>
<dbReference type="PANTHER" id="PTHR32361">
    <property type="entry name" value="FERRIC/CUPRIC REDUCTASE TRANSMEMBRANE COMPONENT"/>
    <property type="match status" value="1"/>
</dbReference>
<dbReference type="SUPFAM" id="SSF52343">
    <property type="entry name" value="Ferredoxin reductase-like, C-terminal NADP-linked domain"/>
    <property type="match status" value="1"/>
</dbReference>
<feature type="transmembrane region" description="Helical" evidence="11">
    <location>
        <begin position="307"/>
        <end position="325"/>
    </location>
</feature>
<reference evidence="13 14" key="1">
    <citation type="journal article" date="2018" name="Mol. Biol. Evol.">
        <title>Broad Genomic Sampling Reveals a Smut Pathogenic Ancestry of the Fungal Clade Ustilaginomycotina.</title>
        <authorList>
            <person name="Kijpornyongpan T."/>
            <person name="Mondo S.J."/>
            <person name="Barry K."/>
            <person name="Sandor L."/>
            <person name="Lee J."/>
            <person name="Lipzen A."/>
            <person name="Pangilinan J."/>
            <person name="LaButti K."/>
            <person name="Hainaut M."/>
            <person name="Henrissat B."/>
            <person name="Grigoriev I.V."/>
            <person name="Spatafora J.W."/>
            <person name="Aime M.C."/>
        </authorList>
    </citation>
    <scope>NUCLEOTIDE SEQUENCE [LARGE SCALE GENOMIC DNA]</scope>
    <source>
        <strain evidence="13 14">MCA 4718</strain>
    </source>
</reference>
<proteinExistence type="inferred from homology"/>
<dbReference type="Gene3D" id="3.40.50.80">
    <property type="entry name" value="Nucleotide-binding domain of ferredoxin-NADP reductase (FNR) module"/>
    <property type="match status" value="1"/>
</dbReference>
<keyword evidence="3" id="KW-0813">Transport</keyword>
<dbReference type="PANTHER" id="PTHR32361:SF3">
    <property type="entry name" value="REDUCTASE, PUTATIVE (AFU_ORTHOLOGUE AFUA_6G13750)-RELATED"/>
    <property type="match status" value="1"/>
</dbReference>
<feature type="region of interest" description="Disordered" evidence="10">
    <location>
        <begin position="1096"/>
        <end position="1122"/>
    </location>
</feature>
<dbReference type="Pfam" id="PF08030">
    <property type="entry name" value="NAD_binding_6"/>
    <property type="match status" value="1"/>
</dbReference>
<dbReference type="AlphaFoldDB" id="A0A316TZ34"/>
<keyword evidence="4 11" id="KW-0812">Transmembrane</keyword>
<feature type="compositionally biased region" description="Pro residues" evidence="10">
    <location>
        <begin position="1065"/>
        <end position="1079"/>
    </location>
</feature>
<dbReference type="Pfam" id="PF08022">
    <property type="entry name" value="FAD_binding_8"/>
    <property type="match status" value="1"/>
</dbReference>